<keyword evidence="2" id="KW-1185">Reference proteome</keyword>
<gene>
    <name evidence="1" type="ORF">BCM31_05610</name>
</gene>
<evidence type="ECO:0000313" key="1">
    <source>
        <dbReference type="EMBL" id="PKT79798.1"/>
    </source>
</evidence>
<protein>
    <submittedName>
        <fullName evidence="1">Uncharacterized protein</fullName>
    </submittedName>
</protein>
<dbReference type="STRING" id="556267.HWAG_01321"/>
<dbReference type="EMBL" id="MBPK01000046">
    <property type="protein sequence ID" value="PKT79798.1"/>
    <property type="molecule type" value="Genomic_DNA"/>
</dbReference>
<comment type="caution">
    <text evidence="1">The sequence shown here is derived from an EMBL/GenBank/DDBJ whole genome shotgun (WGS) entry which is preliminary data.</text>
</comment>
<name>A0A2N3PHB5_9HELI</name>
<reference evidence="1 2" key="1">
    <citation type="submission" date="2016-07" db="EMBL/GenBank/DDBJ databases">
        <title>Detection of Helicobacter winghamensis from caecal content of red fox (Vulpes vulpes).</title>
        <authorList>
            <person name="Zanoni R.G."/>
            <person name="Florio D."/>
            <person name="Caffara M."/>
            <person name="Renzi M."/>
            <person name="Parisi A."/>
            <person name="Pasquali F."/>
            <person name="Manfreda G."/>
        </authorList>
    </citation>
    <scope>NUCLEOTIDE SEQUENCE [LARGE SCALE GENOMIC DNA]</scope>
    <source>
        <strain evidence="1 2">295_13</strain>
    </source>
</reference>
<dbReference type="AlphaFoldDB" id="A0A2N3PHB5"/>
<sequence length="128" mass="14545">MHFDAQEGILRLCVQLCDGSKNMESQMLNALLLEDSTFLESFLQKTLELGFKESSVIVGLELKGLHNTFKSKILDIQQDELFARLALEVQDKAITALCPLDFIRQNALKKGDYVKWHIPENAVMIYAN</sequence>
<dbReference type="SUPFAM" id="SSF50331">
    <property type="entry name" value="MOP-like"/>
    <property type="match status" value="1"/>
</dbReference>
<organism evidence="1 2">
    <name type="scientific">Helicobacter winghamensis</name>
    <dbReference type="NCBI Taxonomy" id="157268"/>
    <lineage>
        <taxon>Bacteria</taxon>
        <taxon>Pseudomonadati</taxon>
        <taxon>Campylobacterota</taxon>
        <taxon>Epsilonproteobacteria</taxon>
        <taxon>Campylobacterales</taxon>
        <taxon>Helicobacteraceae</taxon>
        <taxon>Helicobacter</taxon>
    </lineage>
</organism>
<accession>A0A2N3PHB5</accession>
<dbReference type="GeneID" id="97290568"/>
<dbReference type="Proteomes" id="UP000233350">
    <property type="component" value="Unassembled WGS sequence"/>
</dbReference>
<evidence type="ECO:0000313" key="2">
    <source>
        <dbReference type="Proteomes" id="UP000233350"/>
    </source>
</evidence>
<dbReference type="RefSeq" id="WP_006803017.1">
    <property type="nucleotide sequence ID" value="NZ_CABKOI010000019.1"/>
</dbReference>
<dbReference type="OrthoDB" id="5324454at2"/>
<proteinExistence type="predicted"/>
<dbReference type="InterPro" id="IPR008995">
    <property type="entry name" value="Mo/tungstate-bd_C_term_dom"/>
</dbReference>